<evidence type="ECO:0000313" key="4">
    <source>
        <dbReference type="EMBL" id="MZP43023.1"/>
    </source>
</evidence>
<dbReference type="PANTHER" id="PTHR10491:SF4">
    <property type="entry name" value="METHIONINE ADENOSYLTRANSFERASE 2 SUBUNIT BETA"/>
    <property type="match status" value="1"/>
</dbReference>
<dbReference type="InterPro" id="IPR005913">
    <property type="entry name" value="dTDP_dehydrorham_reduct"/>
</dbReference>
<gene>
    <name evidence="4" type="ORF">GTO89_08240</name>
</gene>
<accession>A0A845LHU0</accession>
<dbReference type="Pfam" id="PF04321">
    <property type="entry name" value="RmlD_sub_bind"/>
    <property type="match status" value="1"/>
</dbReference>
<protein>
    <recommendedName>
        <fullName evidence="2">dTDP-4-dehydrorhamnose reductase</fullName>
        <ecNumber evidence="2">1.1.1.133</ecNumber>
    </recommendedName>
</protein>
<dbReference type="GO" id="GO:0008831">
    <property type="term" value="F:dTDP-4-dehydrorhamnose reductase activity"/>
    <property type="evidence" value="ECO:0007669"/>
    <property type="project" value="UniProtKB-EC"/>
</dbReference>
<keyword evidence="5" id="KW-1185">Reference proteome</keyword>
<feature type="domain" description="RmlD-like substrate binding" evidence="3">
    <location>
        <begin position="4"/>
        <end position="285"/>
    </location>
</feature>
<dbReference type="PANTHER" id="PTHR10491">
    <property type="entry name" value="DTDP-4-DEHYDRORHAMNOSE REDUCTASE"/>
    <property type="match status" value="1"/>
</dbReference>
<dbReference type="AlphaFoldDB" id="A0A845LHU0"/>
<comment type="similarity">
    <text evidence="1 2">Belongs to the dTDP-4-dehydrorhamnose reductase family.</text>
</comment>
<evidence type="ECO:0000313" key="5">
    <source>
        <dbReference type="Proteomes" id="UP000471031"/>
    </source>
</evidence>
<organism evidence="4 5">
    <name type="scientific">Heliomicrobium gestii</name>
    <name type="common">Heliobacterium gestii</name>
    <dbReference type="NCBI Taxonomy" id="2699"/>
    <lineage>
        <taxon>Bacteria</taxon>
        <taxon>Bacillati</taxon>
        <taxon>Bacillota</taxon>
        <taxon>Clostridia</taxon>
        <taxon>Eubacteriales</taxon>
        <taxon>Heliobacteriaceae</taxon>
        <taxon>Heliomicrobium</taxon>
    </lineage>
</organism>
<dbReference type="EMBL" id="WXEX01000006">
    <property type="protein sequence ID" value="MZP43023.1"/>
    <property type="molecule type" value="Genomic_DNA"/>
</dbReference>
<dbReference type="UniPathway" id="UPA00124"/>
<dbReference type="InterPro" id="IPR036291">
    <property type="entry name" value="NAD(P)-bd_dom_sf"/>
</dbReference>
<keyword evidence="2" id="KW-0521">NADP</keyword>
<proteinExistence type="inferred from homology"/>
<dbReference type="SUPFAM" id="SSF51735">
    <property type="entry name" value="NAD(P)-binding Rossmann-fold domains"/>
    <property type="match status" value="1"/>
</dbReference>
<comment type="function">
    <text evidence="2">Catalyzes the reduction of dTDP-6-deoxy-L-lyxo-4-hexulose to yield dTDP-L-rhamnose.</text>
</comment>
<reference evidence="4 5" key="1">
    <citation type="submission" date="2020-01" db="EMBL/GenBank/DDBJ databases">
        <title>Whole genome sequence of Heliobacterium gestii DSM 11169.</title>
        <authorList>
            <person name="Kyndt J.A."/>
            <person name="Meyer T.E."/>
        </authorList>
    </citation>
    <scope>NUCLEOTIDE SEQUENCE [LARGE SCALE GENOMIC DNA]</scope>
    <source>
        <strain evidence="4 5">DSM 11169</strain>
    </source>
</reference>
<name>A0A845LHU0_HELGE</name>
<sequence length="305" mass="33909">MTHKLLVIGASGLIGRHVFTLAQKEGFDVIGTRCSNGNPAFRPYNLLEDDIADVMPASFLPTSDAASCHAVICAAVPKIDYCFTHREESRQMHVERTLRLVKRLDAWGVKTIYISSDTVFDGVRGYYDESMPPNPICEYGRQKADVEAAYEEFFPNHLVLRLSVIVGDDPAEGHILSRWHQSRVATGQITCIEGQILSPTYVGDVAEGVIRSIEGNLSGLYHLANSEFFTGEELARQFLFGLGESAKVIPKTPGEIGLLDRRPQKTYLNGSRFRQATAMSFTSMSEVFRRFRQRAGAEEGQISLL</sequence>
<comment type="pathway">
    <text evidence="2">Carbohydrate biosynthesis; dTDP-L-rhamnose biosynthesis.</text>
</comment>
<keyword evidence="2" id="KW-0560">Oxidoreductase</keyword>
<dbReference type="OrthoDB" id="9803892at2"/>
<dbReference type="InterPro" id="IPR029903">
    <property type="entry name" value="RmlD-like-bd"/>
</dbReference>
<evidence type="ECO:0000256" key="2">
    <source>
        <dbReference type="RuleBase" id="RU364082"/>
    </source>
</evidence>
<dbReference type="Proteomes" id="UP000471031">
    <property type="component" value="Unassembled WGS sequence"/>
</dbReference>
<comment type="caution">
    <text evidence="4">The sequence shown here is derived from an EMBL/GenBank/DDBJ whole genome shotgun (WGS) entry which is preliminary data.</text>
</comment>
<dbReference type="EC" id="1.1.1.133" evidence="2"/>
<dbReference type="Gene3D" id="3.40.50.720">
    <property type="entry name" value="NAD(P)-binding Rossmann-like Domain"/>
    <property type="match status" value="1"/>
</dbReference>
<dbReference type="RefSeq" id="WP_161261599.1">
    <property type="nucleotide sequence ID" value="NZ_JAFBDC010000005.1"/>
</dbReference>
<evidence type="ECO:0000256" key="1">
    <source>
        <dbReference type="ARBA" id="ARBA00010944"/>
    </source>
</evidence>
<dbReference type="GO" id="GO:0019305">
    <property type="term" value="P:dTDP-rhamnose biosynthetic process"/>
    <property type="evidence" value="ECO:0007669"/>
    <property type="project" value="UniProtKB-UniPathway"/>
</dbReference>
<evidence type="ECO:0000259" key="3">
    <source>
        <dbReference type="Pfam" id="PF04321"/>
    </source>
</evidence>